<name>A0A4S3M4L4_9RHOB</name>
<dbReference type="AlphaFoldDB" id="A0A4S3M4L4"/>
<reference evidence="1 2" key="1">
    <citation type="submission" date="2019-04" db="EMBL/GenBank/DDBJ databases">
        <title>Draft genome sequence of Youngimonas vesicularis.</title>
        <authorList>
            <person name="Hameed A."/>
        </authorList>
    </citation>
    <scope>NUCLEOTIDE SEQUENCE [LARGE SCALE GENOMIC DNA]</scope>
    <source>
        <strain evidence="1 2">CC-AMW-E</strain>
    </source>
</reference>
<comment type="caution">
    <text evidence="1">The sequence shown here is derived from an EMBL/GenBank/DDBJ whole genome shotgun (WGS) entry which is preliminary data.</text>
</comment>
<organism evidence="1 2">
    <name type="scientific">Thalassobius vesicularis</name>
    <dbReference type="NCBI Taxonomy" id="1294297"/>
    <lineage>
        <taxon>Bacteria</taxon>
        <taxon>Pseudomonadati</taxon>
        <taxon>Pseudomonadota</taxon>
        <taxon>Alphaproteobacteria</taxon>
        <taxon>Rhodobacterales</taxon>
        <taxon>Roseobacteraceae</taxon>
        <taxon>Thalassovita</taxon>
    </lineage>
</organism>
<gene>
    <name evidence="1" type="ORF">E7681_18130</name>
</gene>
<dbReference type="RefSeq" id="WP_136340675.1">
    <property type="nucleotide sequence ID" value="NZ_SSMD01000013.1"/>
</dbReference>
<protein>
    <submittedName>
        <fullName evidence="1">Uncharacterized protein</fullName>
    </submittedName>
</protein>
<evidence type="ECO:0000313" key="1">
    <source>
        <dbReference type="EMBL" id="THD71272.1"/>
    </source>
</evidence>
<dbReference type="EMBL" id="SSMD01000013">
    <property type="protein sequence ID" value="THD71272.1"/>
    <property type="molecule type" value="Genomic_DNA"/>
</dbReference>
<evidence type="ECO:0000313" key="2">
    <source>
        <dbReference type="Proteomes" id="UP000306113"/>
    </source>
</evidence>
<proteinExistence type="predicted"/>
<keyword evidence="2" id="KW-1185">Reference proteome</keyword>
<dbReference type="Proteomes" id="UP000306113">
    <property type="component" value="Unassembled WGS sequence"/>
</dbReference>
<accession>A0A4S3M4L4</accession>
<sequence>MPVFVKLDAAGLVTGVLRHAARPGPDWLEVVPARDQEVPAQVVMQADGVEVLEEAHVLAFVAPPGTIGLRDGPAGLVRLSRMRAEGDELVSRPLPGVLTEEAGGWRITELPQGAQVEIHDLSGGEVLARVMPEGGGAEVSFSLTDPGRYAVEITAPAPYLPVTHLMEVP</sequence>